<name>A0A517R7J9_9PLAN</name>
<accession>A0A517R7J9</accession>
<reference evidence="2 3" key="1">
    <citation type="submission" date="2019-02" db="EMBL/GenBank/DDBJ databases">
        <title>Deep-cultivation of Planctomycetes and their phenomic and genomic characterization uncovers novel biology.</title>
        <authorList>
            <person name="Wiegand S."/>
            <person name="Jogler M."/>
            <person name="Boedeker C."/>
            <person name="Pinto D."/>
            <person name="Vollmers J."/>
            <person name="Rivas-Marin E."/>
            <person name="Kohn T."/>
            <person name="Peeters S.H."/>
            <person name="Heuer A."/>
            <person name="Rast P."/>
            <person name="Oberbeckmann S."/>
            <person name="Bunk B."/>
            <person name="Jeske O."/>
            <person name="Meyerdierks A."/>
            <person name="Storesund J.E."/>
            <person name="Kallscheuer N."/>
            <person name="Luecker S."/>
            <person name="Lage O.M."/>
            <person name="Pohl T."/>
            <person name="Merkel B.J."/>
            <person name="Hornburger P."/>
            <person name="Mueller R.-W."/>
            <person name="Bruemmer F."/>
            <person name="Labrenz M."/>
            <person name="Spormann A.M."/>
            <person name="Op den Camp H."/>
            <person name="Overmann J."/>
            <person name="Amann R."/>
            <person name="Jetten M.S.M."/>
            <person name="Mascher T."/>
            <person name="Medema M.H."/>
            <person name="Devos D.P."/>
            <person name="Kaster A.-K."/>
            <person name="Ovreas L."/>
            <person name="Rohde M."/>
            <person name="Galperin M.Y."/>
            <person name="Jogler C."/>
        </authorList>
    </citation>
    <scope>NUCLEOTIDE SEQUENCE [LARGE SCALE GENOMIC DNA]</scope>
    <source>
        <strain evidence="2 3">Pan189</strain>
    </source>
</reference>
<dbReference type="KEGG" id="svp:Pan189_42790"/>
<dbReference type="Proteomes" id="UP000317318">
    <property type="component" value="Chromosome"/>
</dbReference>
<organism evidence="2 3">
    <name type="scientific">Stratiformator vulcanicus</name>
    <dbReference type="NCBI Taxonomy" id="2527980"/>
    <lineage>
        <taxon>Bacteria</taxon>
        <taxon>Pseudomonadati</taxon>
        <taxon>Planctomycetota</taxon>
        <taxon>Planctomycetia</taxon>
        <taxon>Planctomycetales</taxon>
        <taxon>Planctomycetaceae</taxon>
        <taxon>Stratiformator</taxon>
    </lineage>
</organism>
<evidence type="ECO:0000313" key="3">
    <source>
        <dbReference type="Proteomes" id="UP000317318"/>
    </source>
</evidence>
<evidence type="ECO:0000256" key="1">
    <source>
        <dbReference type="SAM" id="Phobius"/>
    </source>
</evidence>
<keyword evidence="3" id="KW-1185">Reference proteome</keyword>
<proteinExistence type="predicted"/>
<feature type="transmembrane region" description="Helical" evidence="1">
    <location>
        <begin position="92"/>
        <end position="118"/>
    </location>
</feature>
<keyword evidence="1" id="KW-0812">Transmembrane</keyword>
<sequence>MLTPWVLFEHFGYQNVPRGMRFRSCDVELIEPVVLFAQENRLASALGRAIGGTICSALIGSLITAVIFRAACSLFNRLASADAVPEPDFGKAYGIMFASTIVNNLMGFTVGLLVGMTFGPDSPLITVATAISIPVAFLVLSGFISAMLPTSFPKSMGLAGLTTVIGLLVLAVVVGVLVAVMFATGVGAFGR</sequence>
<evidence type="ECO:0000313" key="2">
    <source>
        <dbReference type="EMBL" id="QDT39867.1"/>
    </source>
</evidence>
<keyword evidence="1" id="KW-1133">Transmembrane helix</keyword>
<keyword evidence="1" id="KW-0472">Membrane</keyword>
<dbReference type="AlphaFoldDB" id="A0A517R7J9"/>
<feature type="transmembrane region" description="Helical" evidence="1">
    <location>
        <begin position="124"/>
        <end position="146"/>
    </location>
</feature>
<protein>
    <submittedName>
        <fullName evidence="2">Uncharacterized protein</fullName>
    </submittedName>
</protein>
<gene>
    <name evidence="2" type="ORF">Pan189_42790</name>
</gene>
<feature type="transmembrane region" description="Helical" evidence="1">
    <location>
        <begin position="158"/>
        <end position="183"/>
    </location>
</feature>
<dbReference type="EMBL" id="CP036268">
    <property type="protein sequence ID" value="QDT39867.1"/>
    <property type="molecule type" value="Genomic_DNA"/>
</dbReference>
<feature type="transmembrane region" description="Helical" evidence="1">
    <location>
        <begin position="49"/>
        <end position="71"/>
    </location>
</feature>